<dbReference type="AlphaFoldDB" id="W0FS88"/>
<sequence length="200" mass="21413">MKKLLSILIVFVLTATVLCACGKKQETETQPEQNAEAGQQTEQLTEQATGQQAGQAADAAAEPAASKEPLDAGIIVEKVFQDLHLSIAYAGDIKVSAMDEAGNYTVSFKLNNIDCNYVVNGYTGAIVSKNVPPEALAQPENANDPLEKAVNMALNTIEGYSGGAQNIQASVEDGIITINFDFDGSHYTFYYDVSQEKLLD</sequence>
<proteinExistence type="predicted"/>
<evidence type="ECO:0000256" key="2">
    <source>
        <dbReference type="SAM" id="SignalP"/>
    </source>
</evidence>
<dbReference type="EMBL" id="KC246858">
    <property type="protein sequence ID" value="AHF25915.1"/>
    <property type="molecule type" value="Genomic_DNA"/>
</dbReference>
<keyword evidence="2" id="KW-0732">Signal</keyword>
<name>W0FS88_9BACT</name>
<reference evidence="3" key="1">
    <citation type="journal article" date="2013" name="PLoS ONE">
        <title>Metagenomic insights into the carbohydrate-active enzymes carried by the microorganisms adhering to solid digesta in the rumen of cows.</title>
        <authorList>
            <person name="Wang L."/>
            <person name="Hatem A."/>
            <person name="Catalyurek U.V."/>
            <person name="Morrison M."/>
            <person name="Yu Z."/>
        </authorList>
    </citation>
    <scope>NUCLEOTIDE SEQUENCE</scope>
</reference>
<feature type="compositionally biased region" description="Low complexity" evidence="1">
    <location>
        <begin position="35"/>
        <end position="63"/>
    </location>
</feature>
<accession>W0FS88</accession>
<protein>
    <recommendedName>
        <fullName evidence="4">PepSY domain-containing protein</fullName>
    </recommendedName>
</protein>
<feature type="region of interest" description="Disordered" evidence="1">
    <location>
        <begin position="28"/>
        <end position="63"/>
    </location>
</feature>
<evidence type="ECO:0008006" key="4">
    <source>
        <dbReference type="Google" id="ProtNLM"/>
    </source>
</evidence>
<evidence type="ECO:0000256" key="1">
    <source>
        <dbReference type="SAM" id="MobiDB-lite"/>
    </source>
</evidence>
<evidence type="ECO:0000313" key="3">
    <source>
        <dbReference type="EMBL" id="AHF25915.1"/>
    </source>
</evidence>
<feature type="chain" id="PRO_5004788811" description="PepSY domain-containing protein" evidence="2">
    <location>
        <begin position="21"/>
        <end position="200"/>
    </location>
</feature>
<dbReference type="PROSITE" id="PS51257">
    <property type="entry name" value="PROKAR_LIPOPROTEIN"/>
    <property type="match status" value="1"/>
</dbReference>
<organism evidence="3">
    <name type="scientific">uncultured bacterium Contigcl_1539</name>
    <dbReference type="NCBI Taxonomy" id="1393650"/>
    <lineage>
        <taxon>Bacteria</taxon>
        <taxon>environmental samples</taxon>
    </lineage>
</organism>
<feature type="signal peptide" evidence="2">
    <location>
        <begin position="1"/>
        <end position="20"/>
    </location>
</feature>